<dbReference type="SMART" id="SM00248">
    <property type="entry name" value="ANK"/>
    <property type="match status" value="3"/>
</dbReference>
<dbReference type="GO" id="GO:0005886">
    <property type="term" value="C:plasma membrane"/>
    <property type="evidence" value="ECO:0007669"/>
    <property type="project" value="UniProtKB-SubCell"/>
</dbReference>
<evidence type="ECO:0000256" key="10">
    <source>
        <dbReference type="ARBA" id="ARBA00022860"/>
    </source>
</evidence>
<keyword evidence="16" id="KW-1185">Reference proteome</keyword>
<evidence type="ECO:0000313" key="15">
    <source>
        <dbReference type="EMBL" id="KAJ1121847.1"/>
    </source>
</evidence>
<name>A0AAV7P3S4_PLEWA</name>
<keyword evidence="13" id="KW-0407">Ion channel</keyword>
<evidence type="ECO:0000256" key="3">
    <source>
        <dbReference type="ARBA" id="ARBA00022475"/>
    </source>
</evidence>
<dbReference type="GO" id="GO:0005516">
    <property type="term" value="F:calmodulin binding"/>
    <property type="evidence" value="ECO:0007669"/>
    <property type="project" value="UniProtKB-KW"/>
</dbReference>
<dbReference type="PRINTS" id="PR01765">
    <property type="entry name" value="ECACCHANNEL"/>
</dbReference>
<keyword evidence="11 14" id="KW-0040">ANK repeat</keyword>
<organism evidence="15 16">
    <name type="scientific">Pleurodeles waltl</name>
    <name type="common">Iberian ribbed newt</name>
    <dbReference type="NCBI Taxonomy" id="8319"/>
    <lineage>
        <taxon>Eukaryota</taxon>
        <taxon>Metazoa</taxon>
        <taxon>Chordata</taxon>
        <taxon>Craniata</taxon>
        <taxon>Vertebrata</taxon>
        <taxon>Euteleostomi</taxon>
        <taxon>Amphibia</taxon>
        <taxon>Batrachia</taxon>
        <taxon>Caudata</taxon>
        <taxon>Salamandroidea</taxon>
        <taxon>Salamandridae</taxon>
        <taxon>Pleurodelinae</taxon>
        <taxon>Pleurodeles</taxon>
    </lineage>
</organism>
<keyword evidence="10" id="KW-0112">Calmodulin-binding</keyword>
<evidence type="ECO:0000256" key="4">
    <source>
        <dbReference type="ARBA" id="ARBA00022553"/>
    </source>
</evidence>
<sequence length="163" mass="17841">MLSGLLTKATSLFQGQKDGLPRRDHLHLLQHKRICDSPLLLAAKENDTRAITKLLQCRSTDVYEKGAMGETALHVAAMYGHVEAVKTLLLAAPDLVNDPMTSQEYEGQTALHIAVAQQNLDLVKELVKMGADVSSPRATGTAFQVTEEALYYYGKSTNMDIAQ</sequence>
<keyword evidence="5" id="KW-0109">Calcium transport</keyword>
<dbReference type="InterPro" id="IPR008344">
    <property type="entry name" value="TRPV5/TRPV6"/>
</dbReference>
<evidence type="ECO:0000256" key="2">
    <source>
        <dbReference type="ARBA" id="ARBA00022448"/>
    </source>
</evidence>
<dbReference type="Proteomes" id="UP001066276">
    <property type="component" value="Chromosome 7"/>
</dbReference>
<evidence type="ECO:0000256" key="6">
    <source>
        <dbReference type="ARBA" id="ARBA00022673"/>
    </source>
</evidence>
<keyword evidence="2" id="KW-0813">Transport</keyword>
<evidence type="ECO:0000256" key="9">
    <source>
        <dbReference type="ARBA" id="ARBA00022837"/>
    </source>
</evidence>
<dbReference type="InterPro" id="IPR024862">
    <property type="entry name" value="TRPV"/>
</dbReference>
<keyword evidence="3" id="KW-0472">Membrane</keyword>
<keyword evidence="7" id="KW-0479">Metal-binding</keyword>
<evidence type="ECO:0000256" key="8">
    <source>
        <dbReference type="ARBA" id="ARBA00022737"/>
    </source>
</evidence>
<dbReference type="InterPro" id="IPR036770">
    <property type="entry name" value="Ankyrin_rpt-contain_sf"/>
</dbReference>
<dbReference type="Pfam" id="PF12796">
    <property type="entry name" value="Ank_2"/>
    <property type="match status" value="1"/>
</dbReference>
<dbReference type="InterPro" id="IPR002110">
    <property type="entry name" value="Ankyrin_rpt"/>
</dbReference>
<accession>A0AAV7P3S4</accession>
<keyword evidence="6" id="KW-0107">Calcium channel</keyword>
<evidence type="ECO:0000256" key="14">
    <source>
        <dbReference type="PROSITE-ProRule" id="PRU00023"/>
    </source>
</evidence>
<dbReference type="AlphaFoldDB" id="A0AAV7P3S4"/>
<gene>
    <name evidence="15" type="ORF">NDU88_000366</name>
</gene>
<evidence type="ECO:0000256" key="5">
    <source>
        <dbReference type="ARBA" id="ARBA00022568"/>
    </source>
</evidence>
<dbReference type="PANTHER" id="PTHR10582">
    <property type="entry name" value="TRANSIENT RECEPTOR POTENTIAL ION CHANNEL PROTEIN"/>
    <property type="match status" value="1"/>
</dbReference>
<dbReference type="PRINTS" id="PR01415">
    <property type="entry name" value="ANKYRIN"/>
</dbReference>
<protein>
    <submittedName>
        <fullName evidence="15">Uncharacterized protein</fullName>
    </submittedName>
</protein>
<dbReference type="GO" id="GO:0098703">
    <property type="term" value="P:calcium ion import across plasma membrane"/>
    <property type="evidence" value="ECO:0007669"/>
    <property type="project" value="TreeGrafter"/>
</dbReference>
<keyword evidence="12" id="KW-0406">Ion transport</keyword>
<dbReference type="Gene3D" id="1.25.40.20">
    <property type="entry name" value="Ankyrin repeat-containing domain"/>
    <property type="match status" value="1"/>
</dbReference>
<keyword evidence="8" id="KW-0677">Repeat</keyword>
<comment type="caution">
    <text evidence="15">The sequence shown here is derived from an EMBL/GenBank/DDBJ whole genome shotgun (WGS) entry which is preliminary data.</text>
</comment>
<keyword evidence="3" id="KW-1003">Cell membrane</keyword>
<dbReference type="SUPFAM" id="SSF48403">
    <property type="entry name" value="Ankyrin repeat"/>
    <property type="match status" value="1"/>
</dbReference>
<evidence type="ECO:0000256" key="13">
    <source>
        <dbReference type="ARBA" id="ARBA00023303"/>
    </source>
</evidence>
<evidence type="ECO:0000256" key="1">
    <source>
        <dbReference type="ARBA" id="ARBA00004651"/>
    </source>
</evidence>
<evidence type="ECO:0000313" key="16">
    <source>
        <dbReference type="Proteomes" id="UP001066276"/>
    </source>
</evidence>
<evidence type="ECO:0000256" key="7">
    <source>
        <dbReference type="ARBA" id="ARBA00022723"/>
    </source>
</evidence>
<dbReference type="GO" id="GO:0005262">
    <property type="term" value="F:calcium channel activity"/>
    <property type="evidence" value="ECO:0007669"/>
    <property type="project" value="UniProtKB-KW"/>
</dbReference>
<reference evidence="15" key="1">
    <citation type="journal article" date="2022" name="bioRxiv">
        <title>Sequencing and chromosome-scale assembly of the giantPleurodeles waltlgenome.</title>
        <authorList>
            <person name="Brown T."/>
            <person name="Elewa A."/>
            <person name="Iarovenko S."/>
            <person name="Subramanian E."/>
            <person name="Araus A.J."/>
            <person name="Petzold A."/>
            <person name="Susuki M."/>
            <person name="Suzuki K.-i.T."/>
            <person name="Hayashi T."/>
            <person name="Toyoda A."/>
            <person name="Oliveira C."/>
            <person name="Osipova E."/>
            <person name="Leigh N.D."/>
            <person name="Simon A."/>
            <person name="Yun M.H."/>
        </authorList>
    </citation>
    <scope>NUCLEOTIDE SEQUENCE</scope>
    <source>
        <strain evidence="15">20211129_DDA</strain>
        <tissue evidence="15">Liver</tissue>
    </source>
</reference>
<dbReference type="PANTHER" id="PTHR10582:SF25">
    <property type="entry name" value="TRANSIENT RECEPTOR POTENTIAL CATION CHANNEL SUBFAMILY V MEMBER 6"/>
    <property type="match status" value="1"/>
</dbReference>
<evidence type="ECO:0000256" key="11">
    <source>
        <dbReference type="ARBA" id="ARBA00023043"/>
    </source>
</evidence>
<dbReference type="PROSITE" id="PS50297">
    <property type="entry name" value="ANK_REP_REGION"/>
    <property type="match status" value="2"/>
</dbReference>
<dbReference type="EMBL" id="JANPWB010000011">
    <property type="protein sequence ID" value="KAJ1121847.1"/>
    <property type="molecule type" value="Genomic_DNA"/>
</dbReference>
<feature type="repeat" description="ANK" evidence="14">
    <location>
        <begin position="106"/>
        <end position="138"/>
    </location>
</feature>
<comment type="subcellular location">
    <subcellularLocation>
        <location evidence="1">Cell membrane</location>
        <topology evidence="1">Multi-pass membrane protein</topology>
    </subcellularLocation>
</comment>
<keyword evidence="4" id="KW-0597">Phosphoprotein</keyword>
<dbReference type="PROSITE" id="PS50088">
    <property type="entry name" value="ANK_REPEAT"/>
    <property type="match status" value="2"/>
</dbReference>
<feature type="repeat" description="ANK" evidence="14">
    <location>
        <begin position="68"/>
        <end position="95"/>
    </location>
</feature>
<keyword evidence="9" id="KW-0106">Calcium</keyword>
<dbReference type="GO" id="GO:0046872">
    <property type="term" value="F:metal ion binding"/>
    <property type="evidence" value="ECO:0007669"/>
    <property type="project" value="UniProtKB-KW"/>
</dbReference>
<evidence type="ECO:0000256" key="12">
    <source>
        <dbReference type="ARBA" id="ARBA00023065"/>
    </source>
</evidence>
<proteinExistence type="predicted"/>